<evidence type="ECO:0000313" key="10">
    <source>
        <dbReference type="EMBL" id="OUS46069.1"/>
    </source>
</evidence>
<feature type="domain" description="Glycosyltransferase 2-like" evidence="9">
    <location>
        <begin position="393"/>
        <end position="596"/>
    </location>
</feature>
<organism evidence="10">
    <name type="scientific">Ostreococcus tauri</name>
    <name type="common">Marine green alga</name>
    <dbReference type="NCBI Taxonomy" id="70448"/>
    <lineage>
        <taxon>Eukaryota</taxon>
        <taxon>Viridiplantae</taxon>
        <taxon>Chlorophyta</taxon>
        <taxon>Mamiellophyceae</taxon>
        <taxon>Mamiellales</taxon>
        <taxon>Bathycoccaceae</taxon>
        <taxon>Ostreococcus</taxon>
    </lineage>
</organism>
<evidence type="ECO:0000259" key="9">
    <source>
        <dbReference type="Pfam" id="PF13632"/>
    </source>
</evidence>
<dbReference type="GO" id="GO:0000139">
    <property type="term" value="C:Golgi membrane"/>
    <property type="evidence" value="ECO:0007669"/>
    <property type="project" value="UniProtKB-SubCell"/>
</dbReference>
<name>A0A1Y5I924_OSTTA</name>
<reference evidence="10" key="1">
    <citation type="submission" date="2017-04" db="EMBL/GenBank/DDBJ databases">
        <title>Population genomics of picophytoplankton unveils novel chromosome hypervariability.</title>
        <authorList>
            <consortium name="DOE Joint Genome Institute"/>
            <person name="Blanc-Mathieu R."/>
            <person name="Krasovec M."/>
            <person name="Hebrard M."/>
            <person name="Yau S."/>
            <person name="Desgranges E."/>
            <person name="Martin J."/>
            <person name="Schackwitz W."/>
            <person name="Kuo A."/>
            <person name="Salin G."/>
            <person name="Donnadieu C."/>
            <person name="Desdevises Y."/>
            <person name="Sanchez-Ferandin S."/>
            <person name="Moreau H."/>
            <person name="Rivals E."/>
            <person name="Grigoriev I.V."/>
            <person name="Grimsley N."/>
            <person name="Eyre-Walker A."/>
            <person name="Piganeau G."/>
        </authorList>
    </citation>
    <scope>NUCLEOTIDE SEQUENCE [LARGE SCALE GENOMIC DNA]</scope>
    <source>
        <strain evidence="10">RCC 1115</strain>
    </source>
</reference>
<dbReference type="GO" id="GO:0016757">
    <property type="term" value="F:glycosyltransferase activity"/>
    <property type="evidence" value="ECO:0007669"/>
    <property type="project" value="TreeGrafter"/>
</dbReference>
<evidence type="ECO:0000256" key="1">
    <source>
        <dbReference type="ARBA" id="ARBA00004653"/>
    </source>
</evidence>
<evidence type="ECO:0000259" key="8">
    <source>
        <dbReference type="Pfam" id="PF03457"/>
    </source>
</evidence>
<dbReference type="Gene3D" id="3.90.550.10">
    <property type="entry name" value="Spore Coat Polysaccharide Biosynthesis Protein SpsA, Chain A"/>
    <property type="match status" value="1"/>
</dbReference>
<feature type="compositionally biased region" description="Low complexity" evidence="6">
    <location>
        <begin position="1022"/>
        <end position="1033"/>
    </location>
</feature>
<feature type="transmembrane region" description="Helical" evidence="7">
    <location>
        <begin position="735"/>
        <end position="756"/>
    </location>
</feature>
<dbReference type="PANTHER" id="PTHR32044">
    <property type="entry name" value="GLUCOMANNAN 4-BETA-MANNOSYLTRANSFERASE 9"/>
    <property type="match status" value="1"/>
</dbReference>
<dbReference type="InterPro" id="IPR001173">
    <property type="entry name" value="Glyco_trans_2-like"/>
</dbReference>
<feature type="transmembrane region" description="Helical" evidence="7">
    <location>
        <begin position="666"/>
        <end position="688"/>
    </location>
</feature>
<feature type="region of interest" description="Disordered" evidence="6">
    <location>
        <begin position="994"/>
        <end position="1064"/>
    </location>
</feature>
<dbReference type="Pfam" id="PF03457">
    <property type="entry name" value="HA"/>
    <property type="match status" value="1"/>
</dbReference>
<feature type="transmembrane region" description="Helical" evidence="7">
    <location>
        <begin position="768"/>
        <end position="791"/>
    </location>
</feature>
<evidence type="ECO:0000256" key="5">
    <source>
        <dbReference type="ARBA" id="ARBA00023136"/>
    </source>
</evidence>
<dbReference type="eggNOG" id="ENOG502QR7J">
    <property type="taxonomic scope" value="Eukaryota"/>
</dbReference>
<feature type="compositionally biased region" description="Low complexity" evidence="6">
    <location>
        <begin position="994"/>
        <end position="1003"/>
    </location>
</feature>
<dbReference type="InterPro" id="IPR029044">
    <property type="entry name" value="Nucleotide-diphossugar_trans"/>
</dbReference>
<dbReference type="PANTHER" id="PTHR32044:SF80">
    <property type="entry name" value="XYLOGLUCAN GLYCOSYLTRANSFERASE 2-RELATED"/>
    <property type="match status" value="1"/>
</dbReference>
<proteinExistence type="predicted"/>
<gene>
    <name evidence="10" type="ORF">BE221DRAFT_199233</name>
</gene>
<evidence type="ECO:0000256" key="7">
    <source>
        <dbReference type="SAM" id="Phobius"/>
    </source>
</evidence>
<evidence type="ECO:0000256" key="4">
    <source>
        <dbReference type="ARBA" id="ARBA00022989"/>
    </source>
</evidence>
<protein>
    <submittedName>
        <fullName evidence="10">Glycosyltransferase like family 2-domain-containing protein</fullName>
    </submittedName>
</protein>
<dbReference type="EMBL" id="KZ155785">
    <property type="protein sequence ID" value="OUS46069.1"/>
    <property type="molecule type" value="Genomic_DNA"/>
</dbReference>
<keyword evidence="5 7" id="KW-0472">Membrane</keyword>
<evidence type="ECO:0000256" key="2">
    <source>
        <dbReference type="ARBA" id="ARBA00022679"/>
    </source>
</evidence>
<feature type="compositionally biased region" description="Low complexity" evidence="6">
    <location>
        <begin position="1044"/>
        <end position="1064"/>
    </location>
</feature>
<feature type="transmembrane region" description="Helical" evidence="7">
    <location>
        <begin position="548"/>
        <end position="568"/>
    </location>
</feature>
<feature type="domain" description="Helicase-associated" evidence="8">
    <location>
        <begin position="175"/>
        <end position="264"/>
    </location>
</feature>
<accession>A0A1Y5I924</accession>
<dbReference type="Pfam" id="PF13632">
    <property type="entry name" value="Glyco_trans_2_3"/>
    <property type="match status" value="1"/>
</dbReference>
<evidence type="ECO:0000256" key="3">
    <source>
        <dbReference type="ARBA" id="ARBA00022692"/>
    </source>
</evidence>
<evidence type="ECO:0000256" key="6">
    <source>
        <dbReference type="SAM" id="MobiDB-lite"/>
    </source>
</evidence>
<keyword evidence="2 10" id="KW-0808">Transferase</keyword>
<feature type="transmembrane region" description="Helical" evidence="7">
    <location>
        <begin position="614"/>
        <end position="631"/>
    </location>
</feature>
<keyword evidence="4 7" id="KW-1133">Transmembrane helix</keyword>
<dbReference type="InterPro" id="IPR005114">
    <property type="entry name" value="Helicase_assoc"/>
</dbReference>
<dbReference type="AlphaFoldDB" id="A0A1Y5I924"/>
<dbReference type="Proteomes" id="UP000195557">
    <property type="component" value="Unassembled WGS sequence"/>
</dbReference>
<comment type="subcellular location">
    <subcellularLocation>
        <location evidence="1">Golgi apparatus membrane</location>
        <topology evidence="1">Multi-pass membrane protein</topology>
    </subcellularLocation>
</comment>
<keyword evidence="3 7" id="KW-0812">Transmembrane</keyword>
<dbReference type="SUPFAM" id="SSF53448">
    <property type="entry name" value="Nucleotide-diphospho-sugar transferases"/>
    <property type="match status" value="1"/>
</dbReference>
<sequence>MGALTFETEILPALKWFYAERGHTCVPRAYAVPANAPRDIAGVKLGARVDRMRARGDFLRGPEGVARMRALDDVGAATGERFPWDAEDFTFYKQIVPCLRHHVRTRGHANVGIDYETPSASDDDDVDARALKRYNLGFPLGKRVNDIRAKGTFVEGRPDRFERLSRMEFVWDDAEYQWDVRLRMALEMFRRVHGHLNVPANFVVPEDAMRCPVGYFDPVKTPSVIAGFPLGNHVAQIRSTRLRNRSGGEGLARSKIRQLDRLGFVWDVAAWEFHRRLLPSVRHVIAVRNELSADVNYRVEADVLPLLRERAHGARAIDRACALDWPRDALEVQVLDGGDDADVAASERACAAWRARGTVCHVVRASSALARRGRSTKARALEHARARTAAAFIAVVDADADVGADYLRRMIPYFYDDAGSRREDVGVVHPAMAFVNASENFVTMHQGFKSEADAVAGNRAYARAFGCALRASGAAVWSAAALRAVGGWDERMLALEGVDMSIRTRMAGYSGKVAANVTVETELPSTLSAYRNQQLRWMGAWAYLAKRHVLNVLFHPFSVVGGAGTVWGKFGGRLARVWFALAILRPAQWLLLAAWVLVLPELIARGVWLGNDEYVIRGAAWLYLVPLLIIVKADSFAVSDVEAKFQSPPRSTGEAVKTARSTIRKLSWIAPHLCVSVGMIAVYCTGYVRGVFGKPFPSRDASVNQMRTLKLGDRGVATDAEDDDEEETSCTTSDVWQLVLELVFILAVCRASIELARFRAVGAAEAGSLSFVSMIGFAIAASCVYVAAGGWDDKCGPRTSERYRRRVRAANDEERAGLLSSDPVQSRAASLSTRARASTSATFTADAVAYENIETGIGSGTDFVVGDAEEDDFASRIDAPPPATSREVQKAIKKYKQMRDHEFDLENYSEYAQSDVTSVRSEAYAPSHVNFESHVSSAREDFSDFGSVADGEDERSVDLDGRDRAALAHALQVERDAQLRAKSLRLANLRVAVASPSAPSASARPPPSPRSRETSAENSPMASTTRASTTTNTVDAIVDPSEWIDAPIPARAAPTPASARDASS</sequence>